<dbReference type="EMBL" id="JAFBDQ010000004">
    <property type="protein sequence ID" value="MBM7556227.1"/>
    <property type="molecule type" value="Genomic_DNA"/>
</dbReference>
<organism evidence="3 4">
    <name type="scientific">Halanaerobacter jeridensis</name>
    <dbReference type="NCBI Taxonomy" id="706427"/>
    <lineage>
        <taxon>Bacteria</taxon>
        <taxon>Bacillati</taxon>
        <taxon>Bacillota</taxon>
        <taxon>Clostridia</taxon>
        <taxon>Halanaerobiales</taxon>
        <taxon>Halobacteroidaceae</taxon>
        <taxon>Halanaerobacter</taxon>
    </lineage>
</organism>
<dbReference type="InterPro" id="IPR010897">
    <property type="entry name" value="Spore_II_P"/>
</dbReference>
<keyword evidence="4" id="KW-1185">Reference proteome</keyword>
<protein>
    <submittedName>
        <fullName evidence="3">Stage II sporulation protein P</fullName>
    </submittedName>
</protein>
<evidence type="ECO:0000313" key="4">
    <source>
        <dbReference type="Proteomes" id="UP000774000"/>
    </source>
</evidence>
<evidence type="ECO:0000313" key="3">
    <source>
        <dbReference type="EMBL" id="MBM7556227.1"/>
    </source>
</evidence>
<comment type="caution">
    <text evidence="3">The sequence shown here is derived from an EMBL/GenBank/DDBJ whole genome shotgun (WGS) entry which is preliminary data.</text>
</comment>
<dbReference type="RefSeq" id="WP_204700942.1">
    <property type="nucleotide sequence ID" value="NZ_JAFBDQ010000004.1"/>
</dbReference>
<dbReference type="Proteomes" id="UP000774000">
    <property type="component" value="Unassembled WGS sequence"/>
</dbReference>
<keyword evidence="2" id="KW-0812">Transmembrane</keyword>
<feature type="transmembrane region" description="Helical" evidence="2">
    <location>
        <begin position="7"/>
        <end position="28"/>
    </location>
</feature>
<evidence type="ECO:0000256" key="2">
    <source>
        <dbReference type="SAM" id="Phobius"/>
    </source>
</evidence>
<dbReference type="Pfam" id="PF07454">
    <property type="entry name" value="SpoIIP"/>
    <property type="match status" value="1"/>
</dbReference>
<feature type="compositionally biased region" description="Polar residues" evidence="1">
    <location>
        <begin position="153"/>
        <end position="167"/>
    </location>
</feature>
<keyword evidence="2" id="KW-1133">Transmembrane helix</keyword>
<dbReference type="NCBIfam" id="TIGR02867">
    <property type="entry name" value="spore_II_P"/>
    <property type="match status" value="1"/>
</dbReference>
<gene>
    <name evidence="3" type="ORF">JOC47_001063</name>
</gene>
<dbReference type="AlphaFoldDB" id="A0A938XP58"/>
<feature type="compositionally biased region" description="Basic and acidic residues" evidence="1">
    <location>
        <begin position="168"/>
        <end position="180"/>
    </location>
</feature>
<name>A0A938XP58_9FIRM</name>
<accession>A0A938XP58</accession>
<keyword evidence="2" id="KW-0472">Membrane</keyword>
<proteinExistence type="predicted"/>
<dbReference type="SUPFAM" id="SSF53187">
    <property type="entry name" value="Zn-dependent exopeptidases"/>
    <property type="match status" value="1"/>
</dbReference>
<evidence type="ECO:0000256" key="1">
    <source>
        <dbReference type="SAM" id="MobiDB-lite"/>
    </source>
</evidence>
<feature type="region of interest" description="Disordered" evidence="1">
    <location>
        <begin position="152"/>
        <end position="180"/>
    </location>
</feature>
<reference evidence="3" key="1">
    <citation type="submission" date="2021-01" db="EMBL/GenBank/DDBJ databases">
        <title>Genomic Encyclopedia of Type Strains, Phase IV (KMG-IV): sequencing the most valuable type-strain genomes for metagenomic binning, comparative biology and taxonomic classification.</title>
        <authorList>
            <person name="Goeker M."/>
        </authorList>
    </citation>
    <scope>NUCLEOTIDE SEQUENCE</scope>
    <source>
        <strain evidence="3">DSM 23230</strain>
    </source>
</reference>
<sequence>MKNEQKIFIITLVFCSLLVLNLYFFNFFDFYSPNSQLVVGSVLDLQSHIKKWGVDLLHLDEIHARLLLKKGLPVVRVADDELLKKSNNNQIINFASNLLFDLPPSFFETNDKIKRIAKSKPTAKFDSSNQIQSKMRAEGRHQGEKVELDFWQTEPTTSNSRLPQTRTDNTDRKLPNHNFKNEYHQNDRKVIAIYHTHTAENYENKGYNAHANAGDKGDVVKVGRWIEERLSNRYNISVIHSETVHDKTYDRSYIRALETANSIVNNNPELDIIFDIHRDAIGANNKKYVTTNINGQKVAKIMIVVTNNNYGLPHPNWQQNFRFAKRLATKMNDMYPGLLRKVKLISNRRYNQHVHPRALLLEVGGANSTLDEARRSSYLLAEVLAELMAEGL</sequence>